<dbReference type="InterPro" id="IPR011990">
    <property type="entry name" value="TPR-like_helical_dom_sf"/>
</dbReference>
<dbReference type="OrthoDB" id="2080803at2"/>
<keyword evidence="1" id="KW-0677">Repeat</keyword>
<dbReference type="InterPro" id="IPR019734">
    <property type="entry name" value="TPR_rpt"/>
</dbReference>
<dbReference type="Proteomes" id="UP000321598">
    <property type="component" value="Unassembled WGS sequence"/>
</dbReference>
<dbReference type="Proteomes" id="UP000254956">
    <property type="component" value="Unassembled WGS sequence"/>
</dbReference>
<dbReference type="AlphaFoldDB" id="A0A380CFJ2"/>
<dbReference type="EMBL" id="BKAV01000001">
    <property type="protein sequence ID" value="GEP98999.1"/>
    <property type="molecule type" value="Genomic_DNA"/>
</dbReference>
<keyword evidence="7" id="KW-1185">Reference proteome</keyword>
<protein>
    <submittedName>
        <fullName evidence="5">TPR-repeat-containing protein</fullName>
    </submittedName>
</protein>
<reference evidence="4 7" key="2">
    <citation type="submission" date="2019-07" db="EMBL/GenBank/DDBJ databases">
        <title>Whole genome shotgun sequence of Staphylococcus arlettae NBRC 109765.</title>
        <authorList>
            <person name="Hosoyama A."/>
            <person name="Uohara A."/>
            <person name="Ohji S."/>
            <person name="Ichikawa N."/>
        </authorList>
    </citation>
    <scope>NUCLEOTIDE SEQUENCE [LARGE SCALE GENOMIC DNA]</scope>
    <source>
        <strain evidence="4 7">NBRC 109765</strain>
    </source>
</reference>
<dbReference type="Pfam" id="PF01535">
    <property type="entry name" value="PPR"/>
    <property type="match status" value="1"/>
</dbReference>
<organism evidence="5 6">
    <name type="scientific">Staphylococcus arlettae</name>
    <dbReference type="NCBI Taxonomy" id="29378"/>
    <lineage>
        <taxon>Bacteria</taxon>
        <taxon>Bacillati</taxon>
        <taxon>Bacillota</taxon>
        <taxon>Bacilli</taxon>
        <taxon>Bacillales</taxon>
        <taxon>Staphylococcaceae</taxon>
        <taxon>Staphylococcus</taxon>
    </lineage>
</organism>
<sequence>MQDIYKLIDDINLQKLDNLETRVNDALSSPNDDALFILGETLFNFGLTPQAVEVFRTLYHKYPDESELLIYLIDCLIAENQTDEALEYLSEVGVSTERLMLEADLYQQLNMLEVAIDKLTEAIDLEPNDPIIHFALAELLYFDGQYLRATAEYETVLETGEYEINGVNLFSRLADCSLQSGNYSDAIKMFDEMNEDEMNSEDFFKKAIAYEKNDLTQEAIKLVQSLLSKDPDYLQGYFYLQQLYEQEKNYPDAIEIGKEGLRLSQFYKELMVSTGTIALEHGDANEGVELLLQALDVDNAYQEPLLILSDLYRNEEDYESLIGLIQYVDEEDMDPVFMWHLAHALGKEERDKEAQHFFALAYPTLKTQVDFLSDYYFYLIEIGDITTAKQLLLQLVELEPSNDTWQDELDRIQ</sequence>
<evidence type="ECO:0000313" key="4">
    <source>
        <dbReference type="EMBL" id="GEP98999.1"/>
    </source>
</evidence>
<dbReference type="Pfam" id="PF14559">
    <property type="entry name" value="TPR_19"/>
    <property type="match status" value="1"/>
</dbReference>
<evidence type="ECO:0000313" key="5">
    <source>
        <dbReference type="EMBL" id="SUJ19629.1"/>
    </source>
</evidence>
<evidence type="ECO:0000313" key="6">
    <source>
        <dbReference type="Proteomes" id="UP000254956"/>
    </source>
</evidence>
<dbReference type="SMART" id="SM00028">
    <property type="entry name" value="TPR"/>
    <property type="match status" value="5"/>
</dbReference>
<dbReference type="Gene3D" id="1.25.40.10">
    <property type="entry name" value="Tetratricopeptide repeat domain"/>
    <property type="match status" value="3"/>
</dbReference>
<evidence type="ECO:0000256" key="1">
    <source>
        <dbReference type="ARBA" id="ARBA00022737"/>
    </source>
</evidence>
<dbReference type="Pfam" id="PF13432">
    <property type="entry name" value="TPR_16"/>
    <property type="match status" value="2"/>
</dbReference>
<name>A0A380CFJ2_9STAP</name>
<dbReference type="PANTHER" id="PTHR45586">
    <property type="entry name" value="TPR REPEAT-CONTAINING PROTEIN PA4667"/>
    <property type="match status" value="1"/>
</dbReference>
<gene>
    <name evidence="5" type="ORF">NCTC12413_01457</name>
    <name evidence="4" type="ORF">SAR03_00370</name>
</gene>
<evidence type="ECO:0000313" key="7">
    <source>
        <dbReference type="Proteomes" id="UP000321598"/>
    </source>
</evidence>
<dbReference type="InterPro" id="IPR051012">
    <property type="entry name" value="CellSynth/LPSAsmb/PSIAsmb"/>
</dbReference>
<dbReference type="SUPFAM" id="SSF48452">
    <property type="entry name" value="TPR-like"/>
    <property type="match status" value="1"/>
</dbReference>
<proteinExistence type="predicted"/>
<reference evidence="5 6" key="1">
    <citation type="submission" date="2018-06" db="EMBL/GenBank/DDBJ databases">
        <authorList>
            <consortium name="Pathogen Informatics"/>
            <person name="Doyle S."/>
        </authorList>
    </citation>
    <scope>NUCLEOTIDE SEQUENCE [LARGE SCALE GENOMIC DNA]</scope>
    <source>
        <strain evidence="5 6">NCTC12413</strain>
    </source>
</reference>
<keyword evidence="2 3" id="KW-0802">TPR repeat</keyword>
<dbReference type="EMBL" id="UGZE01000001">
    <property type="protein sequence ID" value="SUJ19629.1"/>
    <property type="molecule type" value="Genomic_DNA"/>
</dbReference>
<evidence type="ECO:0000256" key="2">
    <source>
        <dbReference type="ARBA" id="ARBA00022803"/>
    </source>
</evidence>
<dbReference type="PROSITE" id="PS50005">
    <property type="entry name" value="TPR"/>
    <property type="match status" value="1"/>
</dbReference>
<feature type="repeat" description="TPR" evidence="3">
    <location>
        <begin position="96"/>
        <end position="129"/>
    </location>
</feature>
<dbReference type="PANTHER" id="PTHR45586:SF15">
    <property type="entry name" value="TPR REPEAT-CONTAINING PROTEIN YPIA"/>
    <property type="match status" value="1"/>
</dbReference>
<accession>A0A380CFJ2</accession>
<dbReference type="GeneID" id="97287731"/>
<dbReference type="RefSeq" id="WP_021458773.1">
    <property type="nucleotide sequence ID" value="NZ_AP019698.1"/>
</dbReference>
<dbReference type="InterPro" id="IPR002885">
    <property type="entry name" value="PPR_rpt"/>
</dbReference>
<evidence type="ECO:0000256" key="3">
    <source>
        <dbReference type="PROSITE-ProRule" id="PRU00339"/>
    </source>
</evidence>